<proteinExistence type="predicted"/>
<dbReference type="Proteomes" id="UP000694255">
    <property type="component" value="Unassembled WGS sequence"/>
</dbReference>
<accession>A0A8J5R6X2</accession>
<name>A0A8J5R6X2_9ASCO</name>
<protein>
    <submittedName>
        <fullName evidence="2">HBQ1</fullName>
    </submittedName>
</protein>
<feature type="compositionally biased region" description="Polar residues" evidence="1">
    <location>
        <begin position="653"/>
        <end position="663"/>
    </location>
</feature>
<feature type="compositionally biased region" description="Low complexity" evidence="1">
    <location>
        <begin position="210"/>
        <end position="219"/>
    </location>
</feature>
<comment type="caution">
    <text evidence="2">The sequence shown here is derived from an EMBL/GenBank/DDBJ whole genome shotgun (WGS) entry which is preliminary data.</text>
</comment>
<dbReference type="GeneID" id="73467389"/>
<gene>
    <name evidence="2" type="ORF">J8A68_000588</name>
</gene>
<feature type="region of interest" description="Disordered" evidence="1">
    <location>
        <begin position="575"/>
        <end position="663"/>
    </location>
</feature>
<dbReference type="AlphaFoldDB" id="A0A8J5R6X2"/>
<feature type="compositionally biased region" description="Basic and acidic residues" evidence="1">
    <location>
        <begin position="609"/>
        <end position="619"/>
    </location>
</feature>
<feature type="compositionally biased region" description="Low complexity" evidence="1">
    <location>
        <begin position="506"/>
        <end position="515"/>
    </location>
</feature>
<evidence type="ECO:0000313" key="2">
    <source>
        <dbReference type="EMBL" id="KAG7665965.1"/>
    </source>
</evidence>
<dbReference type="OrthoDB" id="4025615at2759"/>
<dbReference type="GO" id="GO:0071500">
    <property type="term" value="P:cellular response to nitrosative stress"/>
    <property type="evidence" value="ECO:0007669"/>
    <property type="project" value="TreeGrafter"/>
</dbReference>
<feature type="compositionally biased region" description="Polar residues" evidence="1">
    <location>
        <begin position="297"/>
        <end position="306"/>
    </location>
</feature>
<sequence length="808" mass="89821">MPQINLALKPQEVTKIQVAWKIINPKMGFYTSLYSNLILADSKILKVFKNSGMPIGEHPRLFGELFGFIVDNIDHELLVKEFVEHFIKENIKFAKISCEYLEPLGGSFVRTLRKYLEGECTKELEMLWIRIYVYVANSLLSLSDDDTEDNNEKDDAYSKSQINVPERRASNENNQPPCPTTPKQPHHAREENDSASIDEIEPLQIKRKSPSPTQQSEPSTTPPSPGSPAKLSFHLDKNPKYKGFRRSVEIATKPISIDIPTSPNFVNVHTREEEPPKSTSTSPRRTFDPRRRRSATVSESEQQISETDAFVSPPSFATPVSSSESLNKDAGPPFVERSSLLQKLHNKLQAQQEQEDDGDESEEDEIEAKNGVFAPDRSTYVTVPQSPSPIGFPHDLKQLAPISENADECEHGPRNSTCSGSGCTSDSSSLSLNNDHKSFMSESPEASPLLALQHISEKALSLVQASQQISAELMEPSPGYKKNKGYTYSPPRKRIFDAPVANMPKSSSRPMSSSSLDYGKRCESDEHLPSPNLNSYGNSFEDVNRVNQHSGKKSGDSFSIFGSEDDLAMQYMNSFSSDSSSVKEENKKKQSGKVKSKLSGIFSHHQKSKDKPTRKDSMSSKKSKSTTTTTTTPRLSHKKSMASSIISRRHNDPSNSPVGSDQASTINSFQTAYASSSLSITDSPKSTTNRASTPFTQYQSYRFPSYSQTDLTSISSASTAHTTKVNNNNLNPYMSRSVYSQSRAPSSFIEGGDCKTIVSNETKGSNRSGLSFWKRKSNKEVEFVPPPTRHSRKGNKYVIKRTPFNIFA</sequence>
<dbReference type="EMBL" id="JAGSYN010000045">
    <property type="protein sequence ID" value="KAG7665965.1"/>
    <property type="molecule type" value="Genomic_DNA"/>
</dbReference>
<keyword evidence="3" id="KW-1185">Reference proteome</keyword>
<feature type="compositionally biased region" description="Acidic residues" evidence="1">
    <location>
        <begin position="143"/>
        <end position="152"/>
    </location>
</feature>
<dbReference type="RefSeq" id="XP_049266197.1">
    <property type="nucleotide sequence ID" value="XM_049410017.1"/>
</dbReference>
<dbReference type="PANTHER" id="PTHR43396:SF6">
    <property type="entry name" value="ABL201WP"/>
    <property type="match status" value="1"/>
</dbReference>
<feature type="compositionally biased region" description="Basic and acidic residues" evidence="1">
    <location>
        <begin position="518"/>
        <end position="528"/>
    </location>
</feature>
<feature type="compositionally biased region" description="Low complexity" evidence="1">
    <location>
        <begin position="416"/>
        <end position="433"/>
    </location>
</feature>
<evidence type="ECO:0000313" key="3">
    <source>
        <dbReference type="Proteomes" id="UP000694255"/>
    </source>
</evidence>
<feature type="compositionally biased region" description="Acidic residues" evidence="1">
    <location>
        <begin position="353"/>
        <end position="366"/>
    </location>
</feature>
<feature type="compositionally biased region" description="Low complexity" evidence="1">
    <location>
        <begin position="625"/>
        <end position="634"/>
    </location>
</feature>
<dbReference type="InterPro" id="IPR044399">
    <property type="entry name" value="Mb-like_M"/>
</dbReference>
<reference evidence="2 3" key="1">
    <citation type="journal article" date="2021" name="DNA Res.">
        <title>Genome analysis of Candida subhashii reveals its hybrid nature and dual mitochondrial genome conformations.</title>
        <authorList>
            <person name="Mixao V."/>
            <person name="Hegedusova E."/>
            <person name="Saus E."/>
            <person name="Pryszcz L.P."/>
            <person name="Cillingova A."/>
            <person name="Nosek J."/>
            <person name="Gabaldon T."/>
        </authorList>
    </citation>
    <scope>NUCLEOTIDE SEQUENCE [LARGE SCALE GENOMIC DNA]</scope>
    <source>
        <strain evidence="2 3">CBS 10753</strain>
    </source>
</reference>
<dbReference type="CDD" id="cd01040">
    <property type="entry name" value="Mb-like"/>
    <property type="match status" value="1"/>
</dbReference>
<organism evidence="2 3">
    <name type="scientific">[Candida] subhashii</name>
    <dbReference type="NCBI Taxonomy" id="561895"/>
    <lineage>
        <taxon>Eukaryota</taxon>
        <taxon>Fungi</taxon>
        <taxon>Dikarya</taxon>
        <taxon>Ascomycota</taxon>
        <taxon>Saccharomycotina</taxon>
        <taxon>Pichiomycetes</taxon>
        <taxon>Debaryomycetaceae</taxon>
        <taxon>Spathaspora</taxon>
    </lineage>
</organism>
<dbReference type="GO" id="GO:0071949">
    <property type="term" value="F:FAD binding"/>
    <property type="evidence" value="ECO:0007669"/>
    <property type="project" value="TreeGrafter"/>
</dbReference>
<dbReference type="PANTHER" id="PTHR43396">
    <property type="entry name" value="FLAVOHEMOPROTEIN"/>
    <property type="match status" value="1"/>
</dbReference>
<evidence type="ECO:0000256" key="1">
    <source>
        <dbReference type="SAM" id="MobiDB-lite"/>
    </source>
</evidence>
<feature type="region of interest" description="Disordered" evidence="1">
    <location>
        <begin position="143"/>
        <end position="238"/>
    </location>
</feature>
<feature type="region of interest" description="Disordered" evidence="1">
    <location>
        <begin position="497"/>
        <end position="560"/>
    </location>
</feature>
<dbReference type="GO" id="GO:0008941">
    <property type="term" value="F:nitric oxide dioxygenase NAD(P)H activity"/>
    <property type="evidence" value="ECO:0007669"/>
    <property type="project" value="TreeGrafter"/>
</dbReference>
<feature type="region of interest" description="Disordered" evidence="1">
    <location>
        <begin position="251"/>
        <end position="442"/>
    </location>
</feature>
<dbReference type="GO" id="GO:0046210">
    <property type="term" value="P:nitric oxide catabolic process"/>
    <property type="evidence" value="ECO:0007669"/>
    <property type="project" value="TreeGrafter"/>
</dbReference>